<reference evidence="3" key="1">
    <citation type="journal article" date="2020" name="Nat. Commun.">
        <title>Large-scale genome sequencing of mycorrhizal fungi provides insights into the early evolution of symbiotic traits.</title>
        <authorList>
            <person name="Miyauchi S."/>
            <person name="Kiss E."/>
            <person name="Kuo A."/>
            <person name="Drula E."/>
            <person name="Kohler A."/>
            <person name="Sanchez-Garcia M."/>
            <person name="Morin E."/>
            <person name="Andreopoulos B."/>
            <person name="Barry K.W."/>
            <person name="Bonito G."/>
            <person name="Buee M."/>
            <person name="Carver A."/>
            <person name="Chen C."/>
            <person name="Cichocki N."/>
            <person name="Clum A."/>
            <person name="Culley D."/>
            <person name="Crous P.W."/>
            <person name="Fauchery L."/>
            <person name="Girlanda M."/>
            <person name="Hayes R.D."/>
            <person name="Keri Z."/>
            <person name="LaButti K."/>
            <person name="Lipzen A."/>
            <person name="Lombard V."/>
            <person name="Magnuson J."/>
            <person name="Maillard F."/>
            <person name="Murat C."/>
            <person name="Nolan M."/>
            <person name="Ohm R.A."/>
            <person name="Pangilinan J."/>
            <person name="Pereira M.F."/>
            <person name="Perotto S."/>
            <person name="Peter M."/>
            <person name="Pfister S."/>
            <person name="Riley R."/>
            <person name="Sitrit Y."/>
            <person name="Stielow J.B."/>
            <person name="Szollosi G."/>
            <person name="Zifcakova L."/>
            <person name="Stursova M."/>
            <person name="Spatafora J.W."/>
            <person name="Tedersoo L."/>
            <person name="Vaario L.M."/>
            <person name="Yamada A."/>
            <person name="Yan M."/>
            <person name="Wang P."/>
            <person name="Xu J."/>
            <person name="Bruns T."/>
            <person name="Baldrian P."/>
            <person name="Vilgalys R."/>
            <person name="Dunand C."/>
            <person name="Henrissat B."/>
            <person name="Grigoriev I.V."/>
            <person name="Hibbett D."/>
            <person name="Nagy L.G."/>
            <person name="Martin F.M."/>
        </authorList>
    </citation>
    <scope>NUCLEOTIDE SEQUENCE</scope>
    <source>
        <strain evidence="3">UP504</strain>
    </source>
</reference>
<evidence type="ECO:0000313" key="4">
    <source>
        <dbReference type="Proteomes" id="UP000886523"/>
    </source>
</evidence>
<comment type="caution">
    <text evidence="3">The sequence shown here is derived from an EMBL/GenBank/DDBJ whole genome shotgun (WGS) entry which is preliminary data.</text>
</comment>
<dbReference type="OrthoDB" id="2501483at2759"/>
<dbReference type="EMBL" id="MU128998">
    <property type="protein sequence ID" value="KAF9511609.1"/>
    <property type="molecule type" value="Genomic_DNA"/>
</dbReference>
<evidence type="ECO:0008006" key="5">
    <source>
        <dbReference type="Google" id="ProtNLM"/>
    </source>
</evidence>
<dbReference type="Pfam" id="PF18718">
    <property type="entry name" value="CxC5"/>
    <property type="match status" value="1"/>
</dbReference>
<accession>A0A9P6AT80</accession>
<feature type="domain" description="CxC5 like cysteine cluster associated with KDZ" evidence="1">
    <location>
        <begin position="122"/>
        <end position="195"/>
    </location>
</feature>
<protein>
    <recommendedName>
        <fullName evidence="5">CxC5 like cysteine cluster associated with KDZ domain-containing protein</fullName>
    </recommendedName>
</protein>
<dbReference type="Proteomes" id="UP000886523">
    <property type="component" value="Unassembled WGS sequence"/>
</dbReference>
<dbReference type="InterPro" id="IPR040898">
    <property type="entry name" value="CxC6"/>
</dbReference>
<proteinExistence type="predicted"/>
<gene>
    <name evidence="3" type="ORF">BS47DRAFT_1346637</name>
</gene>
<keyword evidence="4" id="KW-1185">Reference proteome</keyword>
<evidence type="ECO:0000313" key="3">
    <source>
        <dbReference type="EMBL" id="KAF9511609.1"/>
    </source>
</evidence>
<feature type="domain" description="CxC6 like cysteine cluster associated with KDZ" evidence="2">
    <location>
        <begin position="287"/>
        <end position="352"/>
    </location>
</feature>
<dbReference type="AlphaFoldDB" id="A0A9P6AT80"/>
<organism evidence="3 4">
    <name type="scientific">Hydnum rufescens UP504</name>
    <dbReference type="NCBI Taxonomy" id="1448309"/>
    <lineage>
        <taxon>Eukaryota</taxon>
        <taxon>Fungi</taxon>
        <taxon>Dikarya</taxon>
        <taxon>Basidiomycota</taxon>
        <taxon>Agaricomycotina</taxon>
        <taxon>Agaricomycetes</taxon>
        <taxon>Cantharellales</taxon>
        <taxon>Hydnaceae</taxon>
        <taxon>Hydnum</taxon>
    </lineage>
</organism>
<evidence type="ECO:0000259" key="2">
    <source>
        <dbReference type="Pfam" id="PF18721"/>
    </source>
</evidence>
<dbReference type="InterPro" id="IPR041539">
    <property type="entry name" value="CxC5"/>
</dbReference>
<sequence>MAAESLENISLDTFSQFLHLIPHLKNPIQFAPRECSRKGDLPHNVLDFLAHALKANIAHIQTLWDIIGPHAMNTAPVAPTSRDLEAFRVYGVENEISYQDVYPPTRICTMPLCNGQQLGDHITSVYCCNCHQRYYHNYVVHKETSTRTYYPGVPEIIQLATHYFAESALLEFFATQMAFAWVSAENCSWVYNHTLSNKSAHILNNLQAYSSFPLDSPTPHSATPASMTPEHVSGGFVLYSLLLDSAEQKEILVLPHDIGSSNKAMEGTGQEYWDHACDKCWKIQAAVTDGVSIGHPRCAAELHCQKLLPSPLHVFCIDHAHYDKICQVCGCSATCEPGSRTCADSGHQVMESNFVAQGKAMFQLCHRLKQAGVHIPSDSSADTADDPDLIPSLRATFGCCRTHNEQLLVWPCGVILSQAISAVKLFCEQTFPTTPSMPEYLFFDDACHLHRLIWDDPHWAYTATPADVFHHDQKHGPGDTYCQQNVNPAGFPKLILPDGKWHFNTSVAEQTNAWIGGFQAMVCQMEVTYYNFFLDEMIKKGHNPWQINHNALL</sequence>
<dbReference type="Pfam" id="PF18721">
    <property type="entry name" value="CxC6"/>
    <property type="match status" value="1"/>
</dbReference>
<name>A0A9P6AT80_9AGAM</name>
<evidence type="ECO:0000259" key="1">
    <source>
        <dbReference type="Pfam" id="PF18718"/>
    </source>
</evidence>